<evidence type="ECO:0000313" key="3">
    <source>
        <dbReference type="EMBL" id="KAK8039055.1"/>
    </source>
</evidence>
<keyword evidence="2" id="KW-0472">Membrane</keyword>
<feature type="transmembrane region" description="Helical" evidence="2">
    <location>
        <begin position="466"/>
        <end position="487"/>
    </location>
</feature>
<keyword evidence="2" id="KW-0812">Transmembrane</keyword>
<evidence type="ECO:0000313" key="4">
    <source>
        <dbReference type="Proteomes" id="UP001444661"/>
    </source>
</evidence>
<feature type="transmembrane region" description="Helical" evidence="2">
    <location>
        <begin position="851"/>
        <end position="875"/>
    </location>
</feature>
<feature type="compositionally biased region" description="Pro residues" evidence="1">
    <location>
        <begin position="230"/>
        <end position="245"/>
    </location>
</feature>
<dbReference type="PANTHER" id="PTHR37544">
    <property type="entry name" value="SPRAY-RELATED"/>
    <property type="match status" value="1"/>
</dbReference>
<feature type="transmembrane region" description="Helical" evidence="2">
    <location>
        <begin position="587"/>
        <end position="608"/>
    </location>
</feature>
<sequence>MTNRRNRITQAPQFKPQLQIQITQTPRRSRALNPHRRLLQAKILLRVVQTPQFKPQGQRPIQILLFKPQHPNRTLQFKLQPLIQALQFNLRPQIRIPRPKLRPLIRTCQSKFQPLIIIHHQLAARLSSTDHRRFRRGQVPRPPANQALQLGNTSPLQKQPTPLATSGPDEVPPPVLGVVSTPLPVTNTAPPPPPQQNPENKPPGPSPHDPENTLPPQHTTTEDEPLRPFNTPPPQLKKPQNTPLPPHTITVVVATEVDQHSTMTSTSTETTTVSFAQGAVFTQEHITTLDVVQKVVSQATVVYTDWTQTGDFMTWVSTTLTDAAGNPTATKSSFVNMAPFLTTYTDAEGRPTRTGTAWLQNQWRVTTKTNGHGGYTTVTYATKMTTSTLSDAWGRATGTTTGIVTETLAVTTLYGPNGVPTMTKTMLMPVTSTSTAIVTSTMASNSSRNSLTSANISGLNLSSRDYFVGLVLPPFLAVAISIPVRILDQTAKLYQPFHALTRTYGAETVDSLCLQSNGLLGFVTGVQSLMRHHALLSVTGLLLLINAVLIPLSAEAFRISVQGPDCSTRTAVSSGCDVTLQAFPTLVSIATALLSAMMLLAIVAAITLRKWKTGVWKNPWSMEVMGLLATNGEFRALMKRLKPKNSGVITNKDAIKVFGQRRFGLKEWYDTYGWEYGILIKNDAGNLLKGNKKNVGFSKGDMGRRSKAMPFYVLSLWGRLLALLLLVSLLIVSLVYISTGADSRFDHFMDGNSFGVRFLFCGVGVVVSLFWATFFHAVAFLSPYQLYRKHYDDIAPALTPPTNAYSGLWEVCQWRRPDGYLGLVAFTAILSDALPILLANVPSKALQASSTHLVCTWFVAAILSQMLVVITWSFLVDWPPMSMDPSTVAGAMYFALDPGTFMGGYSTRSSTPGGRSSQV</sequence>
<feature type="compositionally biased region" description="Polar residues" evidence="1">
    <location>
        <begin position="146"/>
        <end position="164"/>
    </location>
</feature>
<evidence type="ECO:0000256" key="2">
    <source>
        <dbReference type="SAM" id="Phobius"/>
    </source>
</evidence>
<reference evidence="3 4" key="1">
    <citation type="submission" date="2023-01" db="EMBL/GenBank/DDBJ databases">
        <title>Analysis of 21 Apiospora genomes using comparative genomics revels a genus with tremendous synthesis potential of carbohydrate active enzymes and secondary metabolites.</title>
        <authorList>
            <person name="Sorensen T."/>
        </authorList>
    </citation>
    <scope>NUCLEOTIDE SEQUENCE [LARGE SCALE GENOMIC DNA]</scope>
    <source>
        <strain evidence="3 4">CBS 33761</strain>
    </source>
</reference>
<feature type="region of interest" description="Disordered" evidence="1">
    <location>
        <begin position="135"/>
        <end position="245"/>
    </location>
</feature>
<dbReference type="Proteomes" id="UP001444661">
    <property type="component" value="Unassembled WGS sequence"/>
</dbReference>
<dbReference type="Pfam" id="PF11915">
    <property type="entry name" value="DUF3433"/>
    <property type="match status" value="1"/>
</dbReference>
<feature type="transmembrane region" description="Helical" evidence="2">
    <location>
        <begin position="711"/>
        <end position="737"/>
    </location>
</feature>
<comment type="caution">
    <text evidence="3">The sequence shown here is derived from an EMBL/GenBank/DDBJ whole genome shotgun (WGS) entry which is preliminary data.</text>
</comment>
<name>A0ABR1SXK3_9PEZI</name>
<protein>
    <submittedName>
        <fullName evidence="3">Uncharacterized protein</fullName>
    </submittedName>
</protein>
<keyword evidence="2" id="KW-1133">Transmembrane helix</keyword>
<proteinExistence type="predicted"/>
<dbReference type="EMBL" id="JAQQWK010000006">
    <property type="protein sequence ID" value="KAK8039055.1"/>
    <property type="molecule type" value="Genomic_DNA"/>
</dbReference>
<feature type="transmembrane region" description="Helical" evidence="2">
    <location>
        <begin position="820"/>
        <end position="839"/>
    </location>
</feature>
<dbReference type="InterPro" id="IPR021840">
    <property type="entry name" value="DUF3433"/>
</dbReference>
<organism evidence="3 4">
    <name type="scientific">Apiospora rasikravindrae</name>
    <dbReference type="NCBI Taxonomy" id="990691"/>
    <lineage>
        <taxon>Eukaryota</taxon>
        <taxon>Fungi</taxon>
        <taxon>Dikarya</taxon>
        <taxon>Ascomycota</taxon>
        <taxon>Pezizomycotina</taxon>
        <taxon>Sordariomycetes</taxon>
        <taxon>Xylariomycetidae</taxon>
        <taxon>Amphisphaeriales</taxon>
        <taxon>Apiosporaceae</taxon>
        <taxon>Apiospora</taxon>
    </lineage>
</organism>
<feature type="transmembrane region" description="Helical" evidence="2">
    <location>
        <begin position="534"/>
        <end position="554"/>
    </location>
</feature>
<evidence type="ECO:0000256" key="1">
    <source>
        <dbReference type="SAM" id="MobiDB-lite"/>
    </source>
</evidence>
<feature type="transmembrane region" description="Helical" evidence="2">
    <location>
        <begin position="757"/>
        <end position="781"/>
    </location>
</feature>
<feature type="compositionally biased region" description="Pro residues" evidence="1">
    <location>
        <begin position="189"/>
        <end position="207"/>
    </location>
</feature>
<dbReference type="PANTHER" id="PTHR37544:SF3">
    <property type="entry name" value="SPRAY"/>
    <property type="match status" value="1"/>
</dbReference>
<gene>
    <name evidence="3" type="ORF">PG993_007466</name>
</gene>
<keyword evidence="4" id="KW-1185">Reference proteome</keyword>
<accession>A0ABR1SXK3</accession>